<feature type="region of interest" description="Disordered" evidence="1">
    <location>
        <begin position="39"/>
        <end position="63"/>
    </location>
</feature>
<comment type="caution">
    <text evidence="3">The sequence shown here is derived from an EMBL/GenBank/DDBJ whole genome shotgun (WGS) entry which is preliminary data.</text>
</comment>
<dbReference type="RefSeq" id="WP_115536181.1">
    <property type="nucleotide sequence ID" value="NZ_QRGA01000015.1"/>
</dbReference>
<evidence type="ECO:0000313" key="3">
    <source>
        <dbReference type="EMBL" id="RDU96253.1"/>
    </source>
</evidence>
<organism evidence="3 4">
    <name type="scientific">Trinickia dinghuensis</name>
    <dbReference type="NCBI Taxonomy" id="2291023"/>
    <lineage>
        <taxon>Bacteria</taxon>
        <taxon>Pseudomonadati</taxon>
        <taxon>Pseudomonadota</taxon>
        <taxon>Betaproteobacteria</taxon>
        <taxon>Burkholderiales</taxon>
        <taxon>Burkholderiaceae</taxon>
        <taxon>Trinickia</taxon>
    </lineage>
</organism>
<keyword evidence="4" id="KW-1185">Reference proteome</keyword>
<dbReference type="Gene3D" id="2.50.20.10">
    <property type="entry name" value="Lipoprotein localisation LolA/LolB/LppX"/>
    <property type="match status" value="1"/>
</dbReference>
<evidence type="ECO:0000313" key="4">
    <source>
        <dbReference type="Proteomes" id="UP000256838"/>
    </source>
</evidence>
<dbReference type="InterPro" id="IPR010752">
    <property type="entry name" value="DUF1329"/>
</dbReference>
<dbReference type="CDD" id="cd16329">
    <property type="entry name" value="LolA_like"/>
    <property type="match status" value="1"/>
</dbReference>
<keyword evidence="2" id="KW-0732">Signal</keyword>
<feature type="chain" id="PRO_5017671590" evidence="2">
    <location>
        <begin position="23"/>
        <end position="453"/>
    </location>
</feature>
<accession>A0A3D8JT00</accession>
<sequence length="453" mass="50894">MQSYLKTGLALACVAAISTAWAQSSGDLTVSGAEKAASSDGRIPAYSGAQATPSGWSAGKSRSEYSPYKSEKPLFSITAANVDKYSANLTPGQVAMFKQIKNYRMDVYPTHRDCGYPGWIQDNIKKNAGSAKLDASGDHIENAVLPGLPFPAAKTGQEAIWNYLSRYRGVGVQWQKLNTMVSPRPGSAEWIKVVSHQTAYFPWGKKGANQLASDEPLYSIYFAYETPAALAGQGLVDTFFFANNDSSAFYYFPGQRRVRRMPSYNYDAPQIGFENQYVVDEPWLFNGDIDRFNWKIVGKKDIYVPYNDFAMYDFKKSVDDVFKPDHVSASARRYELHRVYEVEATLKSNMRHISQKKVLYLDEDTYLALVGEDYDAQGKLWKTKEGYPIPIWELGGTCDVEPFAQYNLATNRYVTDQSVIGTGQDVQYFESSDSPVFHSNYYTAENLRSISER</sequence>
<dbReference type="AlphaFoldDB" id="A0A3D8JT00"/>
<feature type="signal peptide" evidence="2">
    <location>
        <begin position="1"/>
        <end position="22"/>
    </location>
</feature>
<dbReference type="OrthoDB" id="6751304at2"/>
<name>A0A3D8JT00_9BURK</name>
<proteinExistence type="predicted"/>
<dbReference type="Pfam" id="PF07044">
    <property type="entry name" value="DUF1329"/>
    <property type="match status" value="1"/>
</dbReference>
<evidence type="ECO:0000256" key="2">
    <source>
        <dbReference type="SAM" id="SignalP"/>
    </source>
</evidence>
<gene>
    <name evidence="3" type="ORF">DWV00_24415</name>
</gene>
<evidence type="ECO:0000256" key="1">
    <source>
        <dbReference type="SAM" id="MobiDB-lite"/>
    </source>
</evidence>
<dbReference type="Proteomes" id="UP000256838">
    <property type="component" value="Unassembled WGS sequence"/>
</dbReference>
<reference evidence="3 4" key="1">
    <citation type="submission" date="2018-08" db="EMBL/GenBank/DDBJ databases">
        <title>Paraburkholderia sp. DHOM06 isolated from forest soil.</title>
        <authorList>
            <person name="Gao Z.-H."/>
            <person name="Qiu L.-H."/>
        </authorList>
    </citation>
    <scope>NUCLEOTIDE SEQUENCE [LARGE SCALE GENOMIC DNA]</scope>
    <source>
        <strain evidence="3 4">DHOM06</strain>
    </source>
</reference>
<protein>
    <submittedName>
        <fullName evidence="3">DUF1329 domain-containing protein</fullName>
    </submittedName>
</protein>
<dbReference type="EMBL" id="QRGA01000015">
    <property type="protein sequence ID" value="RDU96253.1"/>
    <property type="molecule type" value="Genomic_DNA"/>
</dbReference>